<organism evidence="2 3">
    <name type="scientific">Chryseobacterium ureilyticum</name>
    <dbReference type="NCBI Taxonomy" id="373668"/>
    <lineage>
        <taxon>Bacteria</taxon>
        <taxon>Pseudomonadati</taxon>
        <taxon>Bacteroidota</taxon>
        <taxon>Flavobacteriia</taxon>
        <taxon>Flavobacteriales</taxon>
        <taxon>Weeksellaceae</taxon>
        <taxon>Chryseobacterium group</taxon>
        <taxon>Chryseobacterium</taxon>
    </lineage>
</organism>
<evidence type="ECO:0000313" key="2">
    <source>
        <dbReference type="EMBL" id="SIT22660.1"/>
    </source>
</evidence>
<keyword evidence="3" id="KW-1185">Reference proteome</keyword>
<keyword evidence="1" id="KW-0472">Membrane</keyword>
<keyword evidence="1" id="KW-1133">Transmembrane helix</keyword>
<protein>
    <submittedName>
        <fullName evidence="2">Uncharacterized protein</fullName>
    </submittedName>
</protein>
<feature type="transmembrane region" description="Helical" evidence="1">
    <location>
        <begin position="5"/>
        <end position="26"/>
    </location>
</feature>
<dbReference type="Proteomes" id="UP000186744">
    <property type="component" value="Unassembled WGS sequence"/>
</dbReference>
<proteinExistence type="predicted"/>
<name>A0A1N7QIE6_9FLAO</name>
<dbReference type="EMBL" id="FTOL01000010">
    <property type="protein sequence ID" value="SIT22660.1"/>
    <property type="molecule type" value="Genomic_DNA"/>
</dbReference>
<keyword evidence="1" id="KW-0812">Transmembrane</keyword>
<reference evidence="3" key="1">
    <citation type="submission" date="2017-01" db="EMBL/GenBank/DDBJ databases">
        <authorList>
            <person name="Varghese N."/>
            <person name="Submissions S."/>
        </authorList>
    </citation>
    <scope>NUCLEOTIDE SEQUENCE [LARGE SCALE GENOMIC DNA]</scope>
    <source>
        <strain evidence="3">DSM 18017</strain>
    </source>
</reference>
<dbReference type="AlphaFoldDB" id="A0A1N7QIE6"/>
<feature type="transmembrane region" description="Helical" evidence="1">
    <location>
        <begin position="46"/>
        <end position="65"/>
    </location>
</feature>
<gene>
    <name evidence="2" type="ORF">SAMN05421786_110108</name>
</gene>
<evidence type="ECO:0000256" key="1">
    <source>
        <dbReference type="SAM" id="Phobius"/>
    </source>
</evidence>
<evidence type="ECO:0000313" key="3">
    <source>
        <dbReference type="Proteomes" id="UP000186744"/>
    </source>
</evidence>
<dbReference type="STRING" id="373668.SAMN05421786_110108"/>
<accession>A0A1N7QIE6</accession>
<sequence>MKIYLVSFLISIITMTMSGVVVFNILDYIDPPVTKEGFRYMPTENLVKSFFSSCIIGAVVFILAIRIQRQRRNK</sequence>